<dbReference type="AlphaFoldDB" id="A0A644X2D5"/>
<organism evidence="2">
    <name type="scientific">bioreactor metagenome</name>
    <dbReference type="NCBI Taxonomy" id="1076179"/>
    <lineage>
        <taxon>unclassified sequences</taxon>
        <taxon>metagenomes</taxon>
        <taxon>ecological metagenomes</taxon>
    </lineage>
</organism>
<sequence>MGGGCRRCHAGRAHDGPDAGDRAPDPGIAGFEPGPKQKIFLVPGFRVGNGEACHLRGKIVSESRLTGIRVDGVKAAGVSVKRAVQDSVIAVVGDVLGIVDVELQPPDQGGGAGDGIDGIQSVGLNINAVHVAGGVHGDADHEGDPRSEGPDQG</sequence>
<feature type="compositionally biased region" description="Basic and acidic residues" evidence="1">
    <location>
        <begin position="137"/>
        <end position="153"/>
    </location>
</feature>
<comment type="caution">
    <text evidence="2">The sequence shown here is derived from an EMBL/GenBank/DDBJ whole genome shotgun (WGS) entry which is preliminary data.</text>
</comment>
<name>A0A644X2D5_9ZZZZ</name>
<feature type="region of interest" description="Disordered" evidence="1">
    <location>
        <begin position="134"/>
        <end position="153"/>
    </location>
</feature>
<protein>
    <submittedName>
        <fullName evidence="2">Uncharacterized protein</fullName>
    </submittedName>
</protein>
<reference evidence="2" key="1">
    <citation type="submission" date="2019-08" db="EMBL/GenBank/DDBJ databases">
        <authorList>
            <person name="Kucharzyk K."/>
            <person name="Murdoch R.W."/>
            <person name="Higgins S."/>
            <person name="Loffler F."/>
        </authorList>
    </citation>
    <scope>NUCLEOTIDE SEQUENCE</scope>
</reference>
<proteinExistence type="predicted"/>
<feature type="compositionally biased region" description="Basic residues" evidence="1">
    <location>
        <begin position="1"/>
        <end position="11"/>
    </location>
</feature>
<evidence type="ECO:0000256" key="1">
    <source>
        <dbReference type="SAM" id="MobiDB-lite"/>
    </source>
</evidence>
<dbReference type="EMBL" id="VSSQ01001450">
    <property type="protein sequence ID" value="MPM08453.1"/>
    <property type="molecule type" value="Genomic_DNA"/>
</dbReference>
<accession>A0A644X2D5</accession>
<feature type="region of interest" description="Disordered" evidence="1">
    <location>
        <begin position="1"/>
        <end position="30"/>
    </location>
</feature>
<gene>
    <name evidence="2" type="ORF">SDC9_54765</name>
</gene>
<feature type="compositionally biased region" description="Basic and acidic residues" evidence="1">
    <location>
        <begin position="12"/>
        <end position="24"/>
    </location>
</feature>
<evidence type="ECO:0000313" key="2">
    <source>
        <dbReference type="EMBL" id="MPM08453.1"/>
    </source>
</evidence>